<dbReference type="Proteomes" id="UP001056120">
    <property type="component" value="Linkage Group LG08"/>
</dbReference>
<protein>
    <submittedName>
        <fullName evidence="1">Uncharacterized protein</fullName>
    </submittedName>
</protein>
<dbReference type="EMBL" id="CM042025">
    <property type="protein sequence ID" value="KAI3809370.1"/>
    <property type="molecule type" value="Genomic_DNA"/>
</dbReference>
<sequence length="127" mass="14420">MNLICYLFDLPAGMEDYRRQGGIQQLLVAEQEARQTVNAARTGKLLSKMNRLKQAKDEAEEEVGKYRAHMEKEYQKTISESTGFSGVNVKRLDEETVKKTDQLKKQAAKVSPEVIKLLMTQVTTVQV</sequence>
<gene>
    <name evidence="1" type="ORF">L1987_25342</name>
</gene>
<organism evidence="1 2">
    <name type="scientific">Smallanthus sonchifolius</name>
    <dbReference type="NCBI Taxonomy" id="185202"/>
    <lineage>
        <taxon>Eukaryota</taxon>
        <taxon>Viridiplantae</taxon>
        <taxon>Streptophyta</taxon>
        <taxon>Embryophyta</taxon>
        <taxon>Tracheophyta</taxon>
        <taxon>Spermatophyta</taxon>
        <taxon>Magnoliopsida</taxon>
        <taxon>eudicotyledons</taxon>
        <taxon>Gunneridae</taxon>
        <taxon>Pentapetalae</taxon>
        <taxon>asterids</taxon>
        <taxon>campanulids</taxon>
        <taxon>Asterales</taxon>
        <taxon>Asteraceae</taxon>
        <taxon>Asteroideae</taxon>
        <taxon>Heliantheae alliance</taxon>
        <taxon>Millerieae</taxon>
        <taxon>Smallanthus</taxon>
    </lineage>
</organism>
<evidence type="ECO:0000313" key="1">
    <source>
        <dbReference type="EMBL" id="KAI3809370.1"/>
    </source>
</evidence>
<reference evidence="2" key="1">
    <citation type="journal article" date="2022" name="Mol. Ecol. Resour.">
        <title>The genomes of chicory, endive, great burdock and yacon provide insights into Asteraceae palaeo-polyploidization history and plant inulin production.</title>
        <authorList>
            <person name="Fan W."/>
            <person name="Wang S."/>
            <person name="Wang H."/>
            <person name="Wang A."/>
            <person name="Jiang F."/>
            <person name="Liu H."/>
            <person name="Zhao H."/>
            <person name="Xu D."/>
            <person name="Zhang Y."/>
        </authorList>
    </citation>
    <scope>NUCLEOTIDE SEQUENCE [LARGE SCALE GENOMIC DNA]</scope>
    <source>
        <strain evidence="2">cv. Yunnan</strain>
    </source>
</reference>
<name>A0ACB9IN01_9ASTR</name>
<proteinExistence type="predicted"/>
<comment type="caution">
    <text evidence="1">The sequence shown here is derived from an EMBL/GenBank/DDBJ whole genome shotgun (WGS) entry which is preliminary data.</text>
</comment>
<keyword evidence="2" id="KW-1185">Reference proteome</keyword>
<reference evidence="1 2" key="2">
    <citation type="journal article" date="2022" name="Mol. Ecol. Resour.">
        <title>The genomes of chicory, endive, great burdock and yacon provide insights into Asteraceae paleo-polyploidization history and plant inulin production.</title>
        <authorList>
            <person name="Fan W."/>
            <person name="Wang S."/>
            <person name="Wang H."/>
            <person name="Wang A."/>
            <person name="Jiang F."/>
            <person name="Liu H."/>
            <person name="Zhao H."/>
            <person name="Xu D."/>
            <person name="Zhang Y."/>
        </authorList>
    </citation>
    <scope>NUCLEOTIDE SEQUENCE [LARGE SCALE GENOMIC DNA]</scope>
    <source>
        <strain evidence="2">cv. Yunnan</strain>
        <tissue evidence="1">Leaves</tissue>
    </source>
</reference>
<evidence type="ECO:0000313" key="2">
    <source>
        <dbReference type="Proteomes" id="UP001056120"/>
    </source>
</evidence>
<accession>A0ACB9IN01</accession>